<dbReference type="SUPFAM" id="SSF47162">
    <property type="entry name" value="Apolipoprotein"/>
    <property type="match status" value="1"/>
</dbReference>
<evidence type="ECO:0000256" key="1">
    <source>
        <dbReference type="ARBA" id="ARBA00004370"/>
    </source>
</evidence>
<evidence type="ECO:0000256" key="3">
    <source>
        <dbReference type="ARBA" id="ARBA00022989"/>
    </source>
</evidence>
<keyword evidence="5 6" id="KW-0472">Membrane</keyword>
<keyword evidence="3 6" id="KW-1133">Transmembrane helix</keyword>
<feature type="transmembrane region" description="Helical" evidence="6">
    <location>
        <begin position="196"/>
        <end position="220"/>
    </location>
</feature>
<dbReference type="Proteomes" id="UP000033220">
    <property type="component" value="Chromosome DSM 122"/>
</dbReference>
<dbReference type="Gene3D" id="1.20.5.1230">
    <property type="entry name" value="Apolipoprotein A-I"/>
    <property type="match status" value="1"/>
</dbReference>
<dbReference type="KEGG" id="rpm:RSPPHO_00632"/>
<dbReference type="InterPro" id="IPR024461">
    <property type="entry name" value="CCDC90-like"/>
</dbReference>
<evidence type="ECO:0000256" key="6">
    <source>
        <dbReference type="SAM" id="Phobius"/>
    </source>
</evidence>
<name>H6SPY8_PARPM</name>
<protein>
    <submittedName>
        <fullName evidence="7">Hypothetical phage protein</fullName>
    </submittedName>
</protein>
<evidence type="ECO:0000256" key="2">
    <source>
        <dbReference type="ARBA" id="ARBA00022692"/>
    </source>
</evidence>
<dbReference type="HOGENOM" id="CLU_1229100_0_0_5"/>
<gene>
    <name evidence="7" type="ORF">RSPPHO_00632</name>
</gene>
<dbReference type="GO" id="GO:0016020">
    <property type="term" value="C:membrane"/>
    <property type="evidence" value="ECO:0007669"/>
    <property type="project" value="UniProtKB-SubCell"/>
</dbReference>
<dbReference type="PANTHER" id="PTHR14360:SF1">
    <property type="entry name" value="PROTEIN FMP32, MITOCHONDRIAL"/>
    <property type="match status" value="1"/>
</dbReference>
<proteinExistence type="predicted"/>
<reference evidence="7 8" key="1">
    <citation type="submission" date="2012-02" db="EMBL/GenBank/DDBJ databases">
        <title>Shotgun genome sequence of Phaeospirillum photometricum DSM 122.</title>
        <authorList>
            <person name="Duquesne K."/>
            <person name="Sturgis J."/>
        </authorList>
    </citation>
    <scope>NUCLEOTIDE SEQUENCE [LARGE SCALE GENOMIC DNA]</scope>
    <source>
        <strain evidence="8">DSM122</strain>
    </source>
</reference>
<evidence type="ECO:0000313" key="7">
    <source>
        <dbReference type="EMBL" id="CCG07258.1"/>
    </source>
</evidence>
<evidence type="ECO:0000256" key="5">
    <source>
        <dbReference type="ARBA" id="ARBA00023136"/>
    </source>
</evidence>
<dbReference type="AlphaFoldDB" id="H6SPY8"/>
<keyword evidence="2 6" id="KW-0812">Transmembrane</keyword>
<organism evidence="7 8">
    <name type="scientific">Pararhodospirillum photometricum DSM 122</name>
    <dbReference type="NCBI Taxonomy" id="1150469"/>
    <lineage>
        <taxon>Bacteria</taxon>
        <taxon>Pseudomonadati</taxon>
        <taxon>Pseudomonadota</taxon>
        <taxon>Alphaproteobacteria</taxon>
        <taxon>Rhodospirillales</taxon>
        <taxon>Rhodospirillaceae</taxon>
        <taxon>Pararhodospirillum</taxon>
    </lineage>
</organism>
<dbReference type="PANTHER" id="PTHR14360">
    <property type="entry name" value="PROTEIN FMP32, MITOCHONDRIAL"/>
    <property type="match status" value="1"/>
</dbReference>
<dbReference type="PATRIC" id="fig|1150469.3.peg.735"/>
<keyword evidence="4" id="KW-0175">Coiled coil</keyword>
<comment type="subcellular location">
    <subcellularLocation>
        <location evidence="1">Membrane</location>
    </subcellularLocation>
</comment>
<keyword evidence="8" id="KW-1185">Reference proteome</keyword>
<accession>H6SPY8</accession>
<dbReference type="Pfam" id="PF07798">
    <property type="entry name" value="CCDC90-like"/>
    <property type="match status" value="1"/>
</dbReference>
<dbReference type="eggNOG" id="ENOG5033D1Q">
    <property type="taxonomic scope" value="Bacteria"/>
</dbReference>
<evidence type="ECO:0000256" key="4">
    <source>
        <dbReference type="ARBA" id="ARBA00023054"/>
    </source>
</evidence>
<dbReference type="EMBL" id="HE663493">
    <property type="protein sequence ID" value="CCG07258.1"/>
    <property type="molecule type" value="Genomic_DNA"/>
</dbReference>
<evidence type="ECO:0000313" key="8">
    <source>
        <dbReference type="Proteomes" id="UP000033220"/>
    </source>
</evidence>
<sequence>MGSGEAAPPQPVSFRLCPARSPSHPIALGPPLRSKTERPIIAVSGRILLMNAIGLDTHAYVKRMTATGMAEAQAEVVTALIREAQQISTSDLATKADLAQATTVLRTEIAQVTTELRAEIAQTTADLRAEIAQSTVDLRAEIAQVSTDLRAEITQTRSNLRDQIAATNTRITTEMAETRASVKVEIAEAKADILKWMVGMIFGAVLINAGVVLGGMLGLAKLLQP</sequence>
<dbReference type="STRING" id="1150469.RSPPHO_00632"/>